<organism evidence="1 2">
    <name type="scientific">Dentiscutata erythropus</name>
    <dbReference type="NCBI Taxonomy" id="1348616"/>
    <lineage>
        <taxon>Eukaryota</taxon>
        <taxon>Fungi</taxon>
        <taxon>Fungi incertae sedis</taxon>
        <taxon>Mucoromycota</taxon>
        <taxon>Glomeromycotina</taxon>
        <taxon>Glomeromycetes</taxon>
        <taxon>Diversisporales</taxon>
        <taxon>Gigasporaceae</taxon>
        <taxon>Dentiscutata</taxon>
    </lineage>
</organism>
<reference evidence="1" key="1">
    <citation type="submission" date="2021-06" db="EMBL/GenBank/DDBJ databases">
        <authorList>
            <person name="Kallberg Y."/>
            <person name="Tangrot J."/>
            <person name="Rosling A."/>
        </authorList>
    </citation>
    <scope>NUCLEOTIDE SEQUENCE</scope>
    <source>
        <strain evidence="1">MA453B</strain>
    </source>
</reference>
<dbReference type="EMBL" id="CAJVPY010041025">
    <property type="protein sequence ID" value="CAG8806263.1"/>
    <property type="molecule type" value="Genomic_DNA"/>
</dbReference>
<feature type="non-terminal residue" evidence="1">
    <location>
        <position position="1"/>
    </location>
</feature>
<name>A0A9N9K0V4_9GLOM</name>
<evidence type="ECO:0000313" key="2">
    <source>
        <dbReference type="Proteomes" id="UP000789405"/>
    </source>
</evidence>
<comment type="caution">
    <text evidence="1">The sequence shown here is derived from an EMBL/GenBank/DDBJ whole genome shotgun (WGS) entry which is preliminary data.</text>
</comment>
<keyword evidence="2" id="KW-1185">Reference proteome</keyword>
<proteinExistence type="predicted"/>
<accession>A0A9N9K0V4</accession>
<dbReference type="Proteomes" id="UP000789405">
    <property type="component" value="Unassembled WGS sequence"/>
</dbReference>
<dbReference type="AlphaFoldDB" id="A0A9N9K0V4"/>
<gene>
    <name evidence="1" type="ORF">DERYTH_LOCUS24437</name>
</gene>
<sequence length="43" mass="4745">FYDVISGDLTAPPVIKEPSQILNVEWIQVALNVASARCIVFVK</sequence>
<feature type="non-terminal residue" evidence="1">
    <location>
        <position position="43"/>
    </location>
</feature>
<evidence type="ECO:0000313" key="1">
    <source>
        <dbReference type="EMBL" id="CAG8806263.1"/>
    </source>
</evidence>
<protein>
    <submittedName>
        <fullName evidence="1">9220_t:CDS:1</fullName>
    </submittedName>
</protein>